<feature type="chain" id="PRO_5007866610" description="RlpA-like protein double-psi beta-barrel domain-containing protein" evidence="2">
    <location>
        <begin position="22"/>
        <end position="130"/>
    </location>
</feature>
<accession>A0A165SRB7</accession>
<evidence type="ECO:0000313" key="3">
    <source>
        <dbReference type="EMBL" id="KZT72375.1"/>
    </source>
</evidence>
<dbReference type="AlphaFoldDB" id="A0A165SRB7"/>
<dbReference type="PANTHER" id="PTHR31836">
    <property type="match status" value="1"/>
</dbReference>
<evidence type="ECO:0000313" key="4">
    <source>
        <dbReference type="Proteomes" id="UP000076727"/>
    </source>
</evidence>
<reference evidence="3 4" key="1">
    <citation type="journal article" date="2016" name="Mol. Biol. Evol.">
        <title>Comparative Genomics of Early-Diverging Mushroom-Forming Fungi Provides Insights into the Origins of Lignocellulose Decay Capabilities.</title>
        <authorList>
            <person name="Nagy L.G."/>
            <person name="Riley R."/>
            <person name="Tritt A."/>
            <person name="Adam C."/>
            <person name="Daum C."/>
            <person name="Floudas D."/>
            <person name="Sun H."/>
            <person name="Yadav J.S."/>
            <person name="Pangilinan J."/>
            <person name="Larsson K.H."/>
            <person name="Matsuura K."/>
            <person name="Barry K."/>
            <person name="Labutti K."/>
            <person name="Kuo R."/>
            <person name="Ohm R.A."/>
            <person name="Bhattacharya S.S."/>
            <person name="Shirouzu T."/>
            <person name="Yoshinaga Y."/>
            <person name="Martin F.M."/>
            <person name="Grigoriev I.V."/>
            <person name="Hibbett D.S."/>
        </authorList>
    </citation>
    <scope>NUCLEOTIDE SEQUENCE [LARGE SCALE GENOMIC DNA]</scope>
    <source>
        <strain evidence="3 4">L-15889</strain>
    </source>
</reference>
<dbReference type="InterPro" id="IPR051477">
    <property type="entry name" value="Expansin_CellWall"/>
</dbReference>
<dbReference type="CDD" id="cd22191">
    <property type="entry name" value="DPBB_RlpA_EXP_N-like"/>
    <property type="match status" value="1"/>
</dbReference>
<dbReference type="EMBL" id="KV429041">
    <property type="protein sequence ID" value="KZT72375.1"/>
    <property type="molecule type" value="Genomic_DNA"/>
</dbReference>
<organism evidence="3 4">
    <name type="scientific">Daedalea quercina L-15889</name>
    <dbReference type="NCBI Taxonomy" id="1314783"/>
    <lineage>
        <taxon>Eukaryota</taxon>
        <taxon>Fungi</taxon>
        <taxon>Dikarya</taxon>
        <taxon>Basidiomycota</taxon>
        <taxon>Agaricomycotina</taxon>
        <taxon>Agaricomycetes</taxon>
        <taxon>Polyporales</taxon>
        <taxon>Fomitopsis</taxon>
    </lineage>
</organism>
<feature type="signal peptide" evidence="2">
    <location>
        <begin position="1"/>
        <end position="21"/>
    </location>
</feature>
<keyword evidence="4" id="KW-1185">Reference proteome</keyword>
<dbReference type="Proteomes" id="UP000076727">
    <property type="component" value="Unassembled WGS sequence"/>
</dbReference>
<dbReference type="OrthoDB" id="406505at2759"/>
<dbReference type="SUPFAM" id="SSF50685">
    <property type="entry name" value="Barwin-like endoglucanases"/>
    <property type="match status" value="1"/>
</dbReference>
<protein>
    <recommendedName>
        <fullName evidence="5">RlpA-like protein double-psi beta-barrel domain-containing protein</fullName>
    </recommendedName>
</protein>
<name>A0A165SRB7_9APHY</name>
<dbReference type="Gene3D" id="2.40.40.10">
    <property type="entry name" value="RlpA-like domain"/>
    <property type="match status" value="1"/>
</dbReference>
<evidence type="ECO:0008006" key="5">
    <source>
        <dbReference type="Google" id="ProtNLM"/>
    </source>
</evidence>
<keyword evidence="1 2" id="KW-0732">Signal</keyword>
<gene>
    <name evidence="3" type="ORF">DAEQUDRAFT_763097</name>
</gene>
<dbReference type="InterPro" id="IPR036908">
    <property type="entry name" value="RlpA-like_sf"/>
</dbReference>
<evidence type="ECO:0000256" key="1">
    <source>
        <dbReference type="ARBA" id="ARBA00022729"/>
    </source>
</evidence>
<sequence length="130" mass="13774">MQLFTKASVVALASFLGLTGAQILNSTDGTLFWFDPGLGACGFTNTSDQLVASVSADIFNSYPGATANPNDNPICQQNLTITYNGTSVTAPIVDYCPDCDDYWVGLSPVGFEDFASTDQGIVSNVTWEIV</sequence>
<proteinExistence type="predicted"/>
<evidence type="ECO:0000256" key="2">
    <source>
        <dbReference type="SAM" id="SignalP"/>
    </source>
</evidence>
<dbReference type="PANTHER" id="PTHR31836:SF28">
    <property type="entry name" value="SRCR DOMAIN-CONTAINING PROTEIN-RELATED"/>
    <property type="match status" value="1"/>
</dbReference>